<proteinExistence type="predicted"/>
<protein>
    <submittedName>
        <fullName evidence="2">Uncharacterized protein</fullName>
    </submittedName>
</protein>
<accession>A0A8S5T4Z2</accession>
<evidence type="ECO:0000256" key="1">
    <source>
        <dbReference type="SAM" id="Coils"/>
    </source>
</evidence>
<feature type="coiled-coil region" evidence="1">
    <location>
        <begin position="273"/>
        <end position="307"/>
    </location>
</feature>
<keyword evidence="1" id="KW-0175">Coiled coil</keyword>
<name>A0A8S5T4Z2_9CAUD</name>
<reference evidence="2" key="1">
    <citation type="journal article" date="2021" name="Proc. Natl. Acad. Sci. U.S.A.">
        <title>A Catalog of Tens of Thousands of Viruses from Human Metagenomes Reveals Hidden Associations with Chronic Diseases.</title>
        <authorList>
            <person name="Tisza M.J."/>
            <person name="Buck C.B."/>
        </authorList>
    </citation>
    <scope>NUCLEOTIDE SEQUENCE</scope>
    <source>
        <strain evidence="2">Ctn8e14</strain>
    </source>
</reference>
<organism evidence="2">
    <name type="scientific">Siphoviridae sp. ctn8e14</name>
    <dbReference type="NCBI Taxonomy" id="2827936"/>
    <lineage>
        <taxon>Viruses</taxon>
        <taxon>Duplodnaviria</taxon>
        <taxon>Heunggongvirae</taxon>
        <taxon>Uroviricota</taxon>
        <taxon>Caudoviricetes</taxon>
    </lineage>
</organism>
<dbReference type="EMBL" id="BK032747">
    <property type="protein sequence ID" value="DAF58192.1"/>
    <property type="molecule type" value="Genomic_DNA"/>
</dbReference>
<sequence>MEKIKSMVWEMVFKNDKTQEYTQVSVDTTDVYQAINTALQLISDRPHTKCVDFRLSVNNGRVDIDTTFKLGAIAPVEIIGATPGPKLRFRACRVSEVINQVLINDIRTVKYIGIQDAGMNSIVHNVQDTFRYVPFGWNIQYSLPVGRHGTFYSLSSTLDKAMEHFLSMNPHATRAALDKLTVSFGGHEFSVDDLCAWYLPSGSYNASVYCDETFSSIEQAMREGSGEGPIGICHFTLESVIQHIFRQYPVETLFDLVGSVEKPSKPSKPSKPVDELSAEFKELGTAFKELRKEYTQSLKKMNKALNKLGSITAELLNK</sequence>
<evidence type="ECO:0000313" key="2">
    <source>
        <dbReference type="EMBL" id="DAF58192.1"/>
    </source>
</evidence>